<sequence length="684" mass="73643">MRRASLLACTALFAAWSVVQPVTAFAQSASGQTVVIQPRPNSTVAPYVIQPASEPTLSRAQVIALLRKKVKYVFVLFQENRSFDSYYGTFPGADGLFADNGKRVNTDSLPGFTQQVIEYTTQQPINITPYRIGPQAPIYAADTDDVDHSHVRMAQKMDVDANGNAAMDQYALVEEQKYTPAGGQVTQQAQQMGELTMAYEDCDTIPFYWNYANRFTLFDHIYQTTIGPSSPNAIAMFAGQTGETQWVKHPAVAAVDNGESPTTGVPVVTDNDPIWGSQLDTSASACDSNVTGSNTPGGPPCGAPSGQPSQSPTSKPQVNLTFASLALTLSGGQLFDIAMQDKSPSTNLADVQADIEAIMTNNGLYTPWGWYEEGYDHEPTDPAGTATHAAYVTHHNGPQFFGYISDNPQMSASLHGLNDFFADMQFHALPDHGVFYVRGGFTNQAHLKPADPDTAVQANFQGDDDHPGYSDAHLSEALIAREVNAIARSPYWKDSAIIITYDESEGDYDHVAPPIIKYDPSGLPLGHGPRIPFTLISPYARAHAIVKENGDHNSVIKLIDEIFKLPALADLPDEGSARIIGATAFQFLYGLPDQPYLGPEDAGVPDISDLTAGFSPARLLGLAPPLPASYAQTPDNVVNTVPPYGNNGCQAIGVVPEDQHFGITTTLPPHFNPRPLTDPTPNAG</sequence>
<keyword evidence="1 4" id="KW-0378">Hydrolase</keyword>
<dbReference type="EMBL" id="BANB01000128">
    <property type="protein sequence ID" value="GAN76605.1"/>
    <property type="molecule type" value="Genomic_DNA"/>
</dbReference>
<feature type="signal peptide" evidence="3">
    <location>
        <begin position="1"/>
        <end position="26"/>
    </location>
</feature>
<feature type="region of interest" description="Disordered" evidence="2">
    <location>
        <begin position="281"/>
        <end position="316"/>
    </location>
</feature>
<evidence type="ECO:0000313" key="4">
    <source>
        <dbReference type="EMBL" id="GAN76605.1"/>
    </source>
</evidence>
<dbReference type="InterPro" id="IPR017850">
    <property type="entry name" value="Alkaline_phosphatase_core_sf"/>
</dbReference>
<dbReference type="AlphaFoldDB" id="A0A0D6P4D2"/>
<feature type="compositionally biased region" description="Polar residues" evidence="2">
    <location>
        <begin position="281"/>
        <end position="296"/>
    </location>
</feature>
<dbReference type="GO" id="GO:0009395">
    <property type="term" value="P:phospholipid catabolic process"/>
    <property type="evidence" value="ECO:0007669"/>
    <property type="project" value="TreeGrafter"/>
</dbReference>
<organism evidence="4 5">
    <name type="scientific">Acidisphaera rubrifaciens HS-AP3</name>
    <dbReference type="NCBI Taxonomy" id="1231350"/>
    <lineage>
        <taxon>Bacteria</taxon>
        <taxon>Pseudomonadati</taxon>
        <taxon>Pseudomonadota</taxon>
        <taxon>Alphaproteobacteria</taxon>
        <taxon>Acetobacterales</taxon>
        <taxon>Acetobacteraceae</taxon>
        <taxon>Acidisphaera</taxon>
    </lineage>
</organism>
<keyword evidence="5" id="KW-1185">Reference proteome</keyword>
<evidence type="ECO:0000313" key="5">
    <source>
        <dbReference type="Proteomes" id="UP000032680"/>
    </source>
</evidence>
<feature type="chain" id="PRO_5002309874" evidence="3">
    <location>
        <begin position="27"/>
        <end position="684"/>
    </location>
</feature>
<evidence type="ECO:0000256" key="1">
    <source>
        <dbReference type="ARBA" id="ARBA00022801"/>
    </source>
</evidence>
<proteinExistence type="predicted"/>
<comment type="caution">
    <text evidence="4">The sequence shown here is derived from an EMBL/GenBank/DDBJ whole genome shotgun (WGS) entry which is preliminary data.</text>
</comment>
<reference evidence="4 5" key="1">
    <citation type="submission" date="2012-11" db="EMBL/GenBank/DDBJ databases">
        <title>Whole genome sequence of Acidisphaera rubrifaciens HS-AP3.</title>
        <authorList>
            <person name="Azuma Y."/>
            <person name="Higashiura N."/>
            <person name="Hirakawa H."/>
            <person name="Matsushita K."/>
        </authorList>
    </citation>
    <scope>NUCLEOTIDE SEQUENCE [LARGE SCALE GENOMIC DNA]</scope>
    <source>
        <strain evidence="4 5">HS-AP3</strain>
    </source>
</reference>
<dbReference type="Proteomes" id="UP000032680">
    <property type="component" value="Unassembled WGS sequence"/>
</dbReference>
<dbReference type="Gene3D" id="3.40.720.10">
    <property type="entry name" value="Alkaline Phosphatase, subunit A"/>
    <property type="match status" value="2"/>
</dbReference>
<name>A0A0D6P4D2_9PROT</name>
<feature type="region of interest" description="Disordered" evidence="2">
    <location>
        <begin position="665"/>
        <end position="684"/>
    </location>
</feature>
<dbReference type="PANTHER" id="PTHR31956">
    <property type="entry name" value="NON-SPECIFIC PHOSPHOLIPASE C4-RELATED"/>
    <property type="match status" value="1"/>
</dbReference>
<feature type="compositionally biased region" description="Polar residues" evidence="2">
    <location>
        <begin position="306"/>
        <end position="316"/>
    </location>
</feature>
<gene>
    <name evidence="4" type="ORF">Asru_0128_02</name>
</gene>
<dbReference type="OrthoDB" id="9770871at2"/>
<protein>
    <submittedName>
        <fullName evidence="4">Hydrolase/phosphoesterase</fullName>
    </submittedName>
</protein>
<dbReference type="Pfam" id="PF04185">
    <property type="entry name" value="Phosphoesterase"/>
    <property type="match status" value="1"/>
</dbReference>
<dbReference type="GO" id="GO:0042578">
    <property type="term" value="F:phosphoric ester hydrolase activity"/>
    <property type="evidence" value="ECO:0007669"/>
    <property type="project" value="UniProtKB-ARBA"/>
</dbReference>
<dbReference type="RefSeq" id="WP_048860450.1">
    <property type="nucleotide sequence ID" value="NZ_BANB01000128.1"/>
</dbReference>
<dbReference type="PANTHER" id="PTHR31956:SF1">
    <property type="entry name" value="NON-SPECIFIC PHOSPHOLIPASE C1"/>
    <property type="match status" value="1"/>
</dbReference>
<dbReference type="InterPro" id="IPR007312">
    <property type="entry name" value="Phosphoesterase"/>
</dbReference>
<evidence type="ECO:0000256" key="3">
    <source>
        <dbReference type="SAM" id="SignalP"/>
    </source>
</evidence>
<evidence type="ECO:0000256" key="2">
    <source>
        <dbReference type="SAM" id="MobiDB-lite"/>
    </source>
</evidence>
<accession>A0A0D6P4D2</accession>
<keyword evidence="3" id="KW-0732">Signal</keyword>